<feature type="domain" description="Response regulatory" evidence="6">
    <location>
        <begin position="87"/>
        <end position="202"/>
    </location>
</feature>
<evidence type="ECO:0000256" key="2">
    <source>
        <dbReference type="ARBA" id="ARBA00023012"/>
    </source>
</evidence>
<gene>
    <name evidence="8" type="ORF">HPDFL43_18392</name>
</gene>
<organism evidence="8 9">
    <name type="scientific">Hoeflea phototrophica (strain DSM 17068 / NCIMB 14078 / DFL-43)</name>
    <dbReference type="NCBI Taxonomy" id="411684"/>
    <lineage>
        <taxon>Bacteria</taxon>
        <taxon>Pseudomonadati</taxon>
        <taxon>Pseudomonadota</taxon>
        <taxon>Alphaproteobacteria</taxon>
        <taxon>Hyphomicrobiales</taxon>
        <taxon>Rhizobiaceae</taxon>
        <taxon>Hoeflea</taxon>
    </lineage>
</organism>
<dbReference type="STRING" id="411684.HPDFL43_18392"/>
<evidence type="ECO:0000259" key="7">
    <source>
        <dbReference type="PROSITE" id="PS51755"/>
    </source>
</evidence>
<dbReference type="SUPFAM" id="SSF52172">
    <property type="entry name" value="CheY-like"/>
    <property type="match status" value="1"/>
</dbReference>
<keyword evidence="1 4" id="KW-0597">Phosphoprotein</keyword>
<dbReference type="PROSITE" id="PS50110">
    <property type="entry name" value="RESPONSE_REGULATORY"/>
    <property type="match status" value="1"/>
</dbReference>
<reference evidence="8 9" key="2">
    <citation type="submission" date="2012-06" db="EMBL/GenBank/DDBJ databases">
        <authorList>
            <person name="Fiebig A."/>
        </authorList>
    </citation>
    <scope>NUCLEOTIDE SEQUENCE [LARGE SCALE GENOMIC DNA]</scope>
    <source>
        <strain evidence="8 9">DFL-43</strain>
    </source>
</reference>
<keyword evidence="3 5" id="KW-0238">DNA-binding</keyword>
<dbReference type="GO" id="GO:0032993">
    <property type="term" value="C:protein-DNA complex"/>
    <property type="evidence" value="ECO:0007669"/>
    <property type="project" value="TreeGrafter"/>
</dbReference>
<dbReference type="Gene3D" id="1.10.10.10">
    <property type="entry name" value="Winged helix-like DNA-binding domain superfamily/Winged helix DNA-binding domain"/>
    <property type="match status" value="1"/>
</dbReference>
<sequence length="309" mass="34489">MACKGSSGERRTTIMLGTMAFPAGLCNADFTIKCALCYSRVVFITLPGQGKCLNKDTMTVDTVNRATARPQTHDDKLVRECRMTARSILLVDDDEDLRETLVEQLSLYEEFAILQEASATKGVQTARNNHIDLLIMDVGLPDMDGREAVKLLRKGGFKSPIIMLTGHDTDSDTILGLEAGANDYVTKPFRFAVLLARIRAQLRQHEQSEDATFTVGPYTFKPSQKLLLDDKGGKIRLTEKEAAIIRYLYRADQKVVTRDVLLEEVWGYNSGVTTHTLETHVYRLRQKIEADPSNAEILVTESGGYKIIP</sequence>
<dbReference type="GO" id="GO:0005829">
    <property type="term" value="C:cytosol"/>
    <property type="evidence" value="ECO:0007669"/>
    <property type="project" value="TreeGrafter"/>
</dbReference>
<feature type="modified residue" description="4-aspartylphosphate" evidence="4">
    <location>
        <position position="137"/>
    </location>
</feature>
<evidence type="ECO:0000259" key="6">
    <source>
        <dbReference type="PROSITE" id="PS50110"/>
    </source>
</evidence>
<dbReference type="InterPro" id="IPR001789">
    <property type="entry name" value="Sig_transdc_resp-reg_receiver"/>
</dbReference>
<protein>
    <submittedName>
        <fullName evidence="8">Response regulator</fullName>
    </submittedName>
</protein>
<evidence type="ECO:0000313" key="8">
    <source>
        <dbReference type="EMBL" id="EDQ35191.2"/>
    </source>
</evidence>
<dbReference type="SMART" id="SM00862">
    <property type="entry name" value="Trans_reg_C"/>
    <property type="match status" value="1"/>
</dbReference>
<dbReference type="GO" id="GO:0000156">
    <property type="term" value="F:phosphorelay response regulator activity"/>
    <property type="evidence" value="ECO:0007669"/>
    <property type="project" value="TreeGrafter"/>
</dbReference>
<reference evidence="8 9" key="1">
    <citation type="submission" date="2007-10" db="EMBL/GenBank/DDBJ databases">
        <authorList>
            <person name="Wagner-Dobler I."/>
            <person name="Ferriera S."/>
            <person name="Johnson J."/>
            <person name="Kravitz S."/>
            <person name="Beeson K."/>
            <person name="Sutton G."/>
            <person name="Rogers Y.-H."/>
            <person name="Friedman R."/>
            <person name="Frazier M."/>
            <person name="Venter J.C."/>
        </authorList>
    </citation>
    <scope>NUCLEOTIDE SEQUENCE [LARGE SCALE GENOMIC DNA]</scope>
    <source>
        <strain evidence="8 9">DFL-43</strain>
    </source>
</reference>
<dbReference type="Gene3D" id="3.40.50.2300">
    <property type="match status" value="1"/>
</dbReference>
<dbReference type="Pfam" id="PF00486">
    <property type="entry name" value="Trans_reg_C"/>
    <property type="match status" value="1"/>
</dbReference>
<dbReference type="GO" id="GO:0000976">
    <property type="term" value="F:transcription cis-regulatory region binding"/>
    <property type="evidence" value="ECO:0007669"/>
    <property type="project" value="TreeGrafter"/>
</dbReference>
<dbReference type="Pfam" id="PF00072">
    <property type="entry name" value="Response_reg"/>
    <property type="match status" value="1"/>
</dbReference>
<evidence type="ECO:0000256" key="5">
    <source>
        <dbReference type="PROSITE-ProRule" id="PRU01091"/>
    </source>
</evidence>
<dbReference type="GO" id="GO:0006355">
    <property type="term" value="P:regulation of DNA-templated transcription"/>
    <property type="evidence" value="ECO:0007669"/>
    <property type="project" value="InterPro"/>
</dbReference>
<evidence type="ECO:0000256" key="1">
    <source>
        <dbReference type="ARBA" id="ARBA00022553"/>
    </source>
</evidence>
<evidence type="ECO:0000256" key="3">
    <source>
        <dbReference type="ARBA" id="ARBA00023125"/>
    </source>
</evidence>
<dbReference type="PANTHER" id="PTHR48111:SF40">
    <property type="entry name" value="PHOSPHATE REGULON TRANSCRIPTIONAL REGULATORY PROTEIN PHOB"/>
    <property type="match status" value="1"/>
</dbReference>
<dbReference type="eggNOG" id="COG0745">
    <property type="taxonomic scope" value="Bacteria"/>
</dbReference>
<dbReference type="AlphaFoldDB" id="A9CUD0"/>
<feature type="domain" description="OmpR/PhoB-type" evidence="7">
    <location>
        <begin position="210"/>
        <end position="309"/>
    </location>
</feature>
<dbReference type="CDD" id="cd00383">
    <property type="entry name" value="trans_reg_C"/>
    <property type="match status" value="1"/>
</dbReference>
<evidence type="ECO:0000313" key="9">
    <source>
        <dbReference type="Proteomes" id="UP000004291"/>
    </source>
</evidence>
<dbReference type="InterPro" id="IPR001867">
    <property type="entry name" value="OmpR/PhoB-type_DNA-bd"/>
</dbReference>
<dbReference type="PANTHER" id="PTHR48111">
    <property type="entry name" value="REGULATOR OF RPOS"/>
    <property type="match status" value="1"/>
</dbReference>
<comment type="caution">
    <text evidence="8">The sequence shown here is derived from an EMBL/GenBank/DDBJ whole genome shotgun (WGS) entry which is preliminary data.</text>
</comment>
<dbReference type="HOGENOM" id="CLU_000445_30_4_5"/>
<dbReference type="Proteomes" id="UP000004291">
    <property type="component" value="Chromosome"/>
</dbReference>
<proteinExistence type="predicted"/>
<accession>A9CUD0</accession>
<dbReference type="SMART" id="SM00448">
    <property type="entry name" value="REC"/>
    <property type="match status" value="1"/>
</dbReference>
<dbReference type="Gene3D" id="6.10.250.690">
    <property type="match status" value="1"/>
</dbReference>
<name>A9CUD0_HOEPD</name>
<dbReference type="InterPro" id="IPR036388">
    <property type="entry name" value="WH-like_DNA-bd_sf"/>
</dbReference>
<dbReference type="InterPro" id="IPR039420">
    <property type="entry name" value="WalR-like"/>
</dbReference>
<feature type="DNA-binding region" description="OmpR/PhoB-type" evidence="5">
    <location>
        <begin position="210"/>
        <end position="309"/>
    </location>
</feature>
<keyword evidence="2" id="KW-0902">Two-component regulatory system</keyword>
<dbReference type="InterPro" id="IPR011006">
    <property type="entry name" value="CheY-like_superfamily"/>
</dbReference>
<keyword evidence="9" id="KW-1185">Reference proteome</keyword>
<dbReference type="PROSITE" id="PS51755">
    <property type="entry name" value="OMPR_PHOB"/>
    <property type="match status" value="1"/>
</dbReference>
<dbReference type="EMBL" id="ABIA03000005">
    <property type="protein sequence ID" value="EDQ35191.2"/>
    <property type="molecule type" value="Genomic_DNA"/>
</dbReference>
<evidence type="ECO:0000256" key="4">
    <source>
        <dbReference type="PROSITE-ProRule" id="PRU00169"/>
    </source>
</evidence>